<evidence type="ECO:0000256" key="4">
    <source>
        <dbReference type="SAM" id="MobiDB-lite"/>
    </source>
</evidence>
<dbReference type="PROSITE" id="PS50088">
    <property type="entry name" value="ANK_REPEAT"/>
    <property type="match status" value="1"/>
</dbReference>
<keyword evidence="1" id="KW-0547">Nucleotide-binding</keyword>
<dbReference type="InterPro" id="IPR003959">
    <property type="entry name" value="ATPase_AAA_core"/>
</dbReference>
<dbReference type="SMART" id="SM00248">
    <property type="entry name" value="ANK"/>
    <property type="match status" value="1"/>
</dbReference>
<keyword evidence="3" id="KW-0040">ANK repeat</keyword>
<evidence type="ECO:0000256" key="3">
    <source>
        <dbReference type="PROSITE-ProRule" id="PRU00023"/>
    </source>
</evidence>
<dbReference type="Proteomes" id="UP000799779">
    <property type="component" value="Unassembled WGS sequence"/>
</dbReference>
<dbReference type="Gene3D" id="3.40.50.300">
    <property type="entry name" value="P-loop containing nucleotide triphosphate hydrolases"/>
    <property type="match status" value="1"/>
</dbReference>
<evidence type="ECO:0000256" key="1">
    <source>
        <dbReference type="ARBA" id="ARBA00022741"/>
    </source>
</evidence>
<dbReference type="GO" id="GO:0005737">
    <property type="term" value="C:cytoplasm"/>
    <property type="evidence" value="ECO:0007669"/>
    <property type="project" value="TreeGrafter"/>
</dbReference>
<keyword evidence="7" id="KW-1185">Reference proteome</keyword>
<protein>
    <submittedName>
        <fullName evidence="6">P-loop containing nucleoside triphosphate hydrolase protein</fullName>
    </submittedName>
</protein>
<name>A0A6A5WC10_9PLEO</name>
<sequence>MKKKLVIPFIGIHEIACHNGYGLKKLNLDGTANDGDELLDRSSTFRLDVKRLCTALQNGCSLIKLAHYLESCSSANVIFKDNMKEHGRPTLYYAAERNDPGLIQILLEHGVDPDQEKHKLCIPLLAFTIWYGEAYAVNTTGIVKQLLACGASPQVIPEDMWKTRLELAPALHLTHRYSLWRASRVERRKAVNQQIAKAHKMTNLLKIPYYIVGQMASARLVIDRVYSHIANNIDEPLVMAFVGPSGHGKTEMARQLGDLLTINHTVIPCTRFHSEFQLFGSSAGYIRSDEGSQLNNFLGDNSNQQAVVFLDEFDKTSKEIRQSFLELFDQGEYMDRRDNIEVDCSRIIWIIATNFGDTIIEQFYDRNMKLLSDDAKDKFDLTPLQDNLIKGYEQQFGAPFTGRTRLMVPFLPFSHGESAVVLHKFLLQHQDRVRKPIDLRDDVKHYIGHIRLGIEQDGKFCSQVSEKYYRKGLGARSFLRAVDEVQDRLTAEYTNSDDLVTEDTNEGPLQSYVARLIKKGNESYDVGVFKEEVEEDDDGEDEAMSGTETDF</sequence>
<dbReference type="InterPro" id="IPR050130">
    <property type="entry name" value="ClpA_ClpB"/>
</dbReference>
<organism evidence="6 7">
    <name type="scientific">Amniculicola lignicola CBS 123094</name>
    <dbReference type="NCBI Taxonomy" id="1392246"/>
    <lineage>
        <taxon>Eukaryota</taxon>
        <taxon>Fungi</taxon>
        <taxon>Dikarya</taxon>
        <taxon>Ascomycota</taxon>
        <taxon>Pezizomycotina</taxon>
        <taxon>Dothideomycetes</taxon>
        <taxon>Pleosporomycetidae</taxon>
        <taxon>Pleosporales</taxon>
        <taxon>Amniculicolaceae</taxon>
        <taxon>Amniculicola</taxon>
    </lineage>
</organism>
<gene>
    <name evidence="6" type="ORF">P154DRAFT_493874</name>
</gene>
<dbReference type="InterPro" id="IPR002110">
    <property type="entry name" value="Ankyrin_rpt"/>
</dbReference>
<dbReference type="GO" id="GO:0016887">
    <property type="term" value="F:ATP hydrolysis activity"/>
    <property type="evidence" value="ECO:0007669"/>
    <property type="project" value="InterPro"/>
</dbReference>
<reference evidence="6" key="1">
    <citation type="journal article" date="2020" name="Stud. Mycol.">
        <title>101 Dothideomycetes genomes: a test case for predicting lifestyles and emergence of pathogens.</title>
        <authorList>
            <person name="Haridas S."/>
            <person name="Albert R."/>
            <person name="Binder M."/>
            <person name="Bloem J."/>
            <person name="Labutti K."/>
            <person name="Salamov A."/>
            <person name="Andreopoulos B."/>
            <person name="Baker S."/>
            <person name="Barry K."/>
            <person name="Bills G."/>
            <person name="Bluhm B."/>
            <person name="Cannon C."/>
            <person name="Castanera R."/>
            <person name="Culley D."/>
            <person name="Daum C."/>
            <person name="Ezra D."/>
            <person name="Gonzalez J."/>
            <person name="Henrissat B."/>
            <person name="Kuo A."/>
            <person name="Liang C."/>
            <person name="Lipzen A."/>
            <person name="Lutzoni F."/>
            <person name="Magnuson J."/>
            <person name="Mondo S."/>
            <person name="Nolan M."/>
            <person name="Ohm R."/>
            <person name="Pangilinan J."/>
            <person name="Park H.-J."/>
            <person name="Ramirez L."/>
            <person name="Alfaro M."/>
            <person name="Sun H."/>
            <person name="Tritt A."/>
            <person name="Yoshinaga Y."/>
            <person name="Zwiers L.-H."/>
            <person name="Turgeon B."/>
            <person name="Goodwin S."/>
            <person name="Spatafora J."/>
            <person name="Crous P."/>
            <person name="Grigoriev I."/>
        </authorList>
    </citation>
    <scope>NUCLEOTIDE SEQUENCE</scope>
    <source>
        <strain evidence="6">CBS 123094</strain>
    </source>
</reference>
<keyword evidence="2" id="KW-0067">ATP-binding</keyword>
<dbReference type="PROSITE" id="PS50297">
    <property type="entry name" value="ANK_REP_REGION"/>
    <property type="match status" value="1"/>
</dbReference>
<feature type="compositionally biased region" description="Acidic residues" evidence="4">
    <location>
        <begin position="532"/>
        <end position="551"/>
    </location>
</feature>
<evidence type="ECO:0000256" key="2">
    <source>
        <dbReference type="ARBA" id="ARBA00022840"/>
    </source>
</evidence>
<feature type="region of interest" description="Disordered" evidence="4">
    <location>
        <begin position="530"/>
        <end position="551"/>
    </location>
</feature>
<dbReference type="GO" id="GO:0034605">
    <property type="term" value="P:cellular response to heat"/>
    <property type="evidence" value="ECO:0007669"/>
    <property type="project" value="TreeGrafter"/>
</dbReference>
<dbReference type="PRINTS" id="PR00300">
    <property type="entry name" value="CLPPROTEASEA"/>
</dbReference>
<dbReference type="OrthoDB" id="47330at2759"/>
<dbReference type="GO" id="GO:0005524">
    <property type="term" value="F:ATP binding"/>
    <property type="evidence" value="ECO:0007669"/>
    <property type="project" value="UniProtKB-KW"/>
</dbReference>
<proteinExistence type="predicted"/>
<feature type="repeat" description="ANK" evidence="3">
    <location>
        <begin position="86"/>
        <end position="118"/>
    </location>
</feature>
<dbReference type="InterPro" id="IPR001270">
    <property type="entry name" value="ClpA/B"/>
</dbReference>
<dbReference type="Pfam" id="PF07724">
    <property type="entry name" value="AAA_2"/>
    <property type="match status" value="1"/>
</dbReference>
<dbReference type="PANTHER" id="PTHR11638">
    <property type="entry name" value="ATP-DEPENDENT CLP PROTEASE"/>
    <property type="match status" value="1"/>
</dbReference>
<feature type="domain" description="ATPase AAA-type core" evidence="5">
    <location>
        <begin position="239"/>
        <end position="378"/>
    </location>
</feature>
<dbReference type="InterPro" id="IPR036770">
    <property type="entry name" value="Ankyrin_rpt-contain_sf"/>
</dbReference>
<dbReference type="PANTHER" id="PTHR11638:SF18">
    <property type="entry name" value="HEAT SHOCK PROTEIN 104"/>
    <property type="match status" value="1"/>
</dbReference>
<keyword evidence="6" id="KW-0378">Hydrolase</keyword>
<evidence type="ECO:0000313" key="6">
    <source>
        <dbReference type="EMBL" id="KAF1999400.1"/>
    </source>
</evidence>
<dbReference type="EMBL" id="ML977596">
    <property type="protein sequence ID" value="KAF1999400.1"/>
    <property type="molecule type" value="Genomic_DNA"/>
</dbReference>
<accession>A0A6A5WC10</accession>
<dbReference type="SUPFAM" id="SSF48403">
    <property type="entry name" value="Ankyrin repeat"/>
    <property type="match status" value="1"/>
</dbReference>
<dbReference type="AlphaFoldDB" id="A0A6A5WC10"/>
<evidence type="ECO:0000259" key="5">
    <source>
        <dbReference type="Pfam" id="PF07724"/>
    </source>
</evidence>
<evidence type="ECO:0000313" key="7">
    <source>
        <dbReference type="Proteomes" id="UP000799779"/>
    </source>
</evidence>
<dbReference type="Gene3D" id="1.25.40.20">
    <property type="entry name" value="Ankyrin repeat-containing domain"/>
    <property type="match status" value="1"/>
</dbReference>
<dbReference type="InterPro" id="IPR027417">
    <property type="entry name" value="P-loop_NTPase"/>
</dbReference>
<dbReference type="SUPFAM" id="SSF52540">
    <property type="entry name" value="P-loop containing nucleoside triphosphate hydrolases"/>
    <property type="match status" value="1"/>
</dbReference>